<keyword evidence="3" id="KW-0378">Hydrolase</keyword>
<dbReference type="GO" id="GO:0030490">
    <property type="term" value="P:maturation of SSU-rRNA"/>
    <property type="evidence" value="ECO:0007669"/>
    <property type="project" value="TreeGrafter"/>
</dbReference>
<dbReference type="Pfam" id="PF17146">
    <property type="entry name" value="PIN_6"/>
    <property type="match status" value="1"/>
</dbReference>
<evidence type="ECO:0000256" key="3">
    <source>
        <dbReference type="ARBA" id="ARBA00022801"/>
    </source>
</evidence>
<dbReference type="GO" id="GO:0004521">
    <property type="term" value="F:RNA endonuclease activity"/>
    <property type="evidence" value="ECO:0007669"/>
    <property type="project" value="TreeGrafter"/>
</dbReference>
<dbReference type="GO" id="GO:0016787">
    <property type="term" value="F:hydrolase activity"/>
    <property type="evidence" value="ECO:0007669"/>
    <property type="project" value="UniProtKB-KW"/>
</dbReference>
<evidence type="ECO:0000313" key="6">
    <source>
        <dbReference type="Proteomes" id="UP000315399"/>
    </source>
</evidence>
<dbReference type="AlphaFoldDB" id="A0A523B7K9"/>
<comment type="caution">
    <text evidence="5">The sequence shown here is derived from an EMBL/GenBank/DDBJ whole genome shotgun (WGS) entry which is preliminary data.</text>
</comment>
<keyword evidence="1" id="KW-0540">Nuclease</keyword>
<evidence type="ECO:0000256" key="2">
    <source>
        <dbReference type="ARBA" id="ARBA00022723"/>
    </source>
</evidence>
<feature type="domain" description="PIN" evidence="4">
    <location>
        <begin position="8"/>
        <end position="116"/>
    </location>
</feature>
<name>A0A523B7K9_9CREN</name>
<keyword evidence="2" id="KW-0479">Metal-binding</keyword>
<proteinExistence type="predicted"/>
<reference evidence="5 6" key="1">
    <citation type="journal article" date="2019" name="Nat. Microbiol.">
        <title>Expanding anaerobic alkane metabolism in the domain of Archaea.</title>
        <authorList>
            <person name="Wang Y."/>
            <person name="Wegener G."/>
            <person name="Hou J."/>
            <person name="Wang F."/>
            <person name="Xiao X."/>
        </authorList>
    </citation>
    <scope>NUCLEOTIDE SEQUENCE [LARGE SCALE GENOMIC DNA]</scope>
    <source>
        <strain evidence="5">WYZ-LMO10</strain>
    </source>
</reference>
<dbReference type="PANTHER" id="PTHR12814:SF2">
    <property type="entry name" value="RNA-BINDING PROTEIN NOB1"/>
    <property type="match status" value="1"/>
</dbReference>
<evidence type="ECO:0000313" key="5">
    <source>
        <dbReference type="EMBL" id="TDA36882.1"/>
    </source>
</evidence>
<evidence type="ECO:0000259" key="4">
    <source>
        <dbReference type="SMART" id="SM00670"/>
    </source>
</evidence>
<dbReference type="SUPFAM" id="SSF88723">
    <property type="entry name" value="PIN domain-like"/>
    <property type="match status" value="1"/>
</dbReference>
<dbReference type="InterPro" id="IPR029060">
    <property type="entry name" value="PIN-like_dom_sf"/>
</dbReference>
<accession>A0A523B7K9</accession>
<dbReference type="CDD" id="cd09876">
    <property type="entry name" value="PIN_Nob1-like"/>
    <property type="match status" value="1"/>
</dbReference>
<dbReference type="PANTHER" id="PTHR12814">
    <property type="entry name" value="RNA-BINDING PROTEIN NOB1"/>
    <property type="match status" value="1"/>
</dbReference>
<dbReference type="Proteomes" id="UP000315399">
    <property type="component" value="Unassembled WGS sequence"/>
</dbReference>
<dbReference type="InterPro" id="IPR002716">
    <property type="entry name" value="PIN_dom"/>
</dbReference>
<dbReference type="SMART" id="SM00670">
    <property type="entry name" value="PINc"/>
    <property type="match status" value="1"/>
</dbReference>
<dbReference type="EMBL" id="QNVH01000095">
    <property type="protein sequence ID" value="TDA36882.1"/>
    <property type="molecule type" value="Genomic_DNA"/>
</dbReference>
<gene>
    <name evidence="5" type="ORF">DSO08_06310</name>
</gene>
<evidence type="ECO:0000256" key="1">
    <source>
        <dbReference type="ARBA" id="ARBA00022722"/>
    </source>
</evidence>
<dbReference type="InterPro" id="IPR039907">
    <property type="entry name" value="NOB1"/>
</dbReference>
<protein>
    <submittedName>
        <fullName evidence="5">Ribonuclease VapC</fullName>
    </submittedName>
</protein>
<dbReference type="GO" id="GO:0046872">
    <property type="term" value="F:metal ion binding"/>
    <property type="evidence" value="ECO:0007669"/>
    <property type="project" value="UniProtKB-KW"/>
</dbReference>
<dbReference type="GO" id="GO:0030688">
    <property type="term" value="C:preribosome, small subunit precursor"/>
    <property type="evidence" value="ECO:0007669"/>
    <property type="project" value="TreeGrafter"/>
</dbReference>
<sequence>MVPPDRVLIFVLDTSAIIYGFNPQLVEGEHYITPRVASELSGKKTKALIDLYVSSGRLRVREPKAKTKEQVKAQASATGDLPVLSETDLEVVALALELKQEGCEAVVVSDDYSLQNLCTLLSIPFKPMVTKGISQEFWWFVYCPACGATYDSSSKLTECQVCGHALKRKVYSKKHISSENQAASK</sequence>
<dbReference type="InterPro" id="IPR033411">
    <property type="entry name" value="Ribonuclease_PIN"/>
</dbReference>
<organism evidence="5 6">
    <name type="scientific">Thermoproteota archaeon</name>
    <dbReference type="NCBI Taxonomy" id="2056631"/>
    <lineage>
        <taxon>Archaea</taxon>
        <taxon>Thermoproteota</taxon>
    </lineage>
</organism>
<dbReference type="Gene3D" id="3.40.50.1010">
    <property type="entry name" value="5'-nuclease"/>
    <property type="match status" value="1"/>
</dbReference>